<evidence type="ECO:0000313" key="1">
    <source>
        <dbReference type="EMBL" id="SDQ50420.1"/>
    </source>
</evidence>
<dbReference type="RefSeq" id="WP_089755420.1">
    <property type="nucleotide sequence ID" value="NZ_FNKL01000002.1"/>
</dbReference>
<organism evidence="1 2">
    <name type="scientific">Chryseobacterium soldanellicola</name>
    <dbReference type="NCBI Taxonomy" id="311333"/>
    <lineage>
        <taxon>Bacteria</taxon>
        <taxon>Pseudomonadati</taxon>
        <taxon>Bacteroidota</taxon>
        <taxon>Flavobacteriia</taxon>
        <taxon>Flavobacteriales</taxon>
        <taxon>Weeksellaceae</taxon>
        <taxon>Chryseobacterium group</taxon>
        <taxon>Chryseobacterium</taxon>
    </lineage>
</organism>
<dbReference type="OrthoDB" id="1261513at2"/>
<proteinExistence type="predicted"/>
<accession>A0A1H1BF66</accession>
<dbReference type="EMBL" id="FNKL01000002">
    <property type="protein sequence ID" value="SDQ50420.1"/>
    <property type="molecule type" value="Genomic_DNA"/>
</dbReference>
<dbReference type="AlphaFoldDB" id="A0A1H1BF66"/>
<gene>
    <name evidence="1" type="ORF">SAMN05421664_1840</name>
</gene>
<evidence type="ECO:0000313" key="2">
    <source>
        <dbReference type="Proteomes" id="UP000199627"/>
    </source>
</evidence>
<evidence type="ECO:0008006" key="3">
    <source>
        <dbReference type="Google" id="ProtNLM"/>
    </source>
</evidence>
<sequence length="134" mass="15610">MKQIFLLSMMCLASFTFAQKKEYDQKIIGCYKGSEQNQQVDGISKYWVSCRLDKGKSVLLFVAIDKDGKVTQATENGNWWTNSGKYYELHNYDNVTDIYNYQILENGDVEFKSIELMGKEDNTYEFTDFKIAEN</sequence>
<reference evidence="2" key="1">
    <citation type="submission" date="2016-10" db="EMBL/GenBank/DDBJ databases">
        <authorList>
            <person name="Varghese N."/>
            <person name="Submissions S."/>
        </authorList>
    </citation>
    <scope>NUCLEOTIDE SEQUENCE [LARGE SCALE GENOMIC DNA]</scope>
    <source>
        <strain evidence="2">DSM 17072</strain>
    </source>
</reference>
<keyword evidence="2" id="KW-1185">Reference proteome</keyword>
<protein>
    <recommendedName>
        <fullName evidence="3">NlpE N-terminal domain-containing protein</fullName>
    </recommendedName>
</protein>
<name>A0A1H1BF66_9FLAO</name>
<dbReference type="Proteomes" id="UP000199627">
    <property type="component" value="Unassembled WGS sequence"/>
</dbReference>